<evidence type="ECO:0000256" key="6">
    <source>
        <dbReference type="ARBA" id="ARBA00022989"/>
    </source>
</evidence>
<accession>A0A963Z8A8</accession>
<organism evidence="10 11">
    <name type="scientific">Acidisoma cellulosilyticum</name>
    <dbReference type="NCBI Taxonomy" id="2802395"/>
    <lineage>
        <taxon>Bacteria</taxon>
        <taxon>Pseudomonadati</taxon>
        <taxon>Pseudomonadota</taxon>
        <taxon>Alphaproteobacteria</taxon>
        <taxon>Acetobacterales</taxon>
        <taxon>Acidocellaceae</taxon>
        <taxon>Acidisoma</taxon>
    </lineage>
</organism>
<proteinExistence type="predicted"/>
<dbReference type="GO" id="GO:0016763">
    <property type="term" value="F:pentosyltransferase activity"/>
    <property type="evidence" value="ECO:0007669"/>
    <property type="project" value="TreeGrafter"/>
</dbReference>
<dbReference type="AlphaFoldDB" id="A0A963Z8A8"/>
<evidence type="ECO:0000259" key="9">
    <source>
        <dbReference type="Pfam" id="PF13231"/>
    </source>
</evidence>
<feature type="transmembrane region" description="Helical" evidence="8">
    <location>
        <begin position="243"/>
        <end position="262"/>
    </location>
</feature>
<sequence>MNVRQHADSTDTLDSARRLEAEISQSNAICLNRKRFYTIALALVVMLFVAVNARWIWLYRHGGVYDIDESGYLTLALFDYAGLIKHGILGWISAIEMPSIQAPLTTTLASLVFVVTGAHVIAGFVVTVAAGAGCVVAAYALGCSVGSRGVGLAAAILTASCPVIVNYARSFQFSTVATLMATLTVIAILRSRQFRSIGWSLLFGIFLGLMPLARTMLISFIPGIVVAAVIVASVDSGQRLRRLFTLVTSGFIAVLVSAIWLIPNGPLVAHYLLSYGYGVQAKEYGPQVSKFGLVAWQDTAQAFSSQIYIPHFLLIILGMMVLSAILLRSAVQWGLISTLRRVTVSQILPVVIFVAGALAALTSSGNKGTGFFAPIIPACMVLTAWAFWHVHKSRVSRAGFAIVMIAIAVIAVVPLLDLHTVFAPEWSKNFPILGGTTITNGKGTIQTYEMVAGYGTRDTMEPISSADGKAWNNLSGWTADLLTQKAGQKSDVAYGFRSVLYNVNTINLQQFLRHGTVFSGRMIEPTLTGKSVSGYLGWLQQQASDACALLTSNRVRGDFAPEVDPVMMQIAARQAGFIPIQQWPAPDGQLISLWKRRMRPLACP</sequence>
<comment type="subcellular location">
    <subcellularLocation>
        <location evidence="1">Cell membrane</location>
        <topology evidence="1">Multi-pass membrane protein</topology>
    </subcellularLocation>
</comment>
<evidence type="ECO:0000256" key="8">
    <source>
        <dbReference type="SAM" id="Phobius"/>
    </source>
</evidence>
<feature type="transmembrane region" description="Helical" evidence="8">
    <location>
        <begin position="219"/>
        <end position="236"/>
    </location>
</feature>
<evidence type="ECO:0000313" key="10">
    <source>
        <dbReference type="EMBL" id="MCB8883910.1"/>
    </source>
</evidence>
<name>A0A963Z8A8_9PROT</name>
<comment type="caution">
    <text evidence="10">The sequence shown here is derived from an EMBL/GenBank/DDBJ whole genome shotgun (WGS) entry which is preliminary data.</text>
</comment>
<feature type="transmembrane region" description="Helical" evidence="8">
    <location>
        <begin position="171"/>
        <end position="189"/>
    </location>
</feature>
<dbReference type="EMBL" id="JAESVA010000018">
    <property type="protein sequence ID" value="MCB8883910.1"/>
    <property type="molecule type" value="Genomic_DNA"/>
</dbReference>
<protein>
    <submittedName>
        <fullName evidence="10">Glycosyltransferase family 39 protein</fullName>
    </submittedName>
</protein>
<evidence type="ECO:0000256" key="5">
    <source>
        <dbReference type="ARBA" id="ARBA00022692"/>
    </source>
</evidence>
<evidence type="ECO:0000256" key="3">
    <source>
        <dbReference type="ARBA" id="ARBA00022676"/>
    </source>
</evidence>
<evidence type="ECO:0000256" key="4">
    <source>
        <dbReference type="ARBA" id="ARBA00022679"/>
    </source>
</evidence>
<keyword evidence="5 8" id="KW-0812">Transmembrane</keyword>
<evidence type="ECO:0000256" key="2">
    <source>
        <dbReference type="ARBA" id="ARBA00022475"/>
    </source>
</evidence>
<dbReference type="InterPro" id="IPR050297">
    <property type="entry name" value="LipidA_mod_glycosyltrf_83"/>
</dbReference>
<feature type="domain" description="Glycosyltransferase RgtA/B/C/D-like" evidence="9">
    <location>
        <begin position="102"/>
        <end position="260"/>
    </location>
</feature>
<feature type="transmembrane region" description="Helical" evidence="8">
    <location>
        <begin position="347"/>
        <end position="365"/>
    </location>
</feature>
<reference evidence="10 11" key="1">
    <citation type="journal article" date="2021" name="Microorganisms">
        <title>Acidisoma silvae sp. nov. and Acidisomacellulosilytica sp. nov., Two Acidophilic Bacteria Isolated from Decaying Wood, Hydrolyzing Cellulose and Producing Poly-3-hydroxybutyrate.</title>
        <authorList>
            <person name="Mieszkin S."/>
            <person name="Pouder E."/>
            <person name="Uroz S."/>
            <person name="Simon-Colin C."/>
            <person name="Alain K."/>
        </authorList>
    </citation>
    <scope>NUCLEOTIDE SEQUENCE [LARGE SCALE GENOMIC DNA]</scope>
    <source>
        <strain evidence="10 11">HW T5.17</strain>
    </source>
</reference>
<evidence type="ECO:0000313" key="11">
    <source>
        <dbReference type="Proteomes" id="UP000721844"/>
    </source>
</evidence>
<feature type="transmembrane region" description="Helical" evidence="8">
    <location>
        <begin position="371"/>
        <end position="388"/>
    </location>
</feature>
<feature type="transmembrane region" description="Helical" evidence="8">
    <location>
        <begin position="36"/>
        <end position="57"/>
    </location>
</feature>
<evidence type="ECO:0000256" key="1">
    <source>
        <dbReference type="ARBA" id="ARBA00004651"/>
    </source>
</evidence>
<keyword evidence="2" id="KW-1003">Cell membrane</keyword>
<evidence type="ECO:0000256" key="7">
    <source>
        <dbReference type="ARBA" id="ARBA00023136"/>
    </source>
</evidence>
<dbReference type="Proteomes" id="UP000721844">
    <property type="component" value="Unassembled WGS sequence"/>
</dbReference>
<keyword evidence="3" id="KW-0328">Glycosyltransferase</keyword>
<feature type="transmembrane region" description="Helical" evidence="8">
    <location>
        <begin position="108"/>
        <end position="141"/>
    </location>
</feature>
<dbReference type="RefSeq" id="WP_227310652.1">
    <property type="nucleotide sequence ID" value="NZ_JAESVA010000018.1"/>
</dbReference>
<keyword evidence="7 8" id="KW-0472">Membrane</keyword>
<dbReference type="PANTHER" id="PTHR33908">
    <property type="entry name" value="MANNOSYLTRANSFERASE YKCB-RELATED"/>
    <property type="match status" value="1"/>
</dbReference>
<dbReference type="InterPro" id="IPR038731">
    <property type="entry name" value="RgtA/B/C-like"/>
</dbReference>
<dbReference type="Pfam" id="PF13231">
    <property type="entry name" value="PMT_2"/>
    <property type="match status" value="1"/>
</dbReference>
<dbReference type="PANTHER" id="PTHR33908:SF11">
    <property type="entry name" value="MEMBRANE PROTEIN"/>
    <property type="match status" value="1"/>
</dbReference>
<keyword evidence="4" id="KW-0808">Transferase</keyword>
<feature type="transmembrane region" description="Helical" evidence="8">
    <location>
        <begin position="400"/>
        <end position="422"/>
    </location>
</feature>
<gene>
    <name evidence="10" type="ORF">ACELLULO517_26930</name>
</gene>
<keyword evidence="11" id="KW-1185">Reference proteome</keyword>
<dbReference type="GO" id="GO:0005886">
    <property type="term" value="C:plasma membrane"/>
    <property type="evidence" value="ECO:0007669"/>
    <property type="project" value="UniProtKB-SubCell"/>
</dbReference>
<keyword evidence="6 8" id="KW-1133">Transmembrane helix</keyword>
<dbReference type="GO" id="GO:0009103">
    <property type="term" value="P:lipopolysaccharide biosynthetic process"/>
    <property type="evidence" value="ECO:0007669"/>
    <property type="project" value="UniProtKB-ARBA"/>
</dbReference>
<feature type="transmembrane region" description="Helical" evidence="8">
    <location>
        <begin position="307"/>
        <end position="327"/>
    </location>
</feature>